<dbReference type="RefSeq" id="WP_160825100.1">
    <property type="nucleotide sequence ID" value="NZ_JBHSXE010000001.1"/>
</dbReference>
<dbReference type="Pfam" id="PF22741">
    <property type="entry name" value="PTP-NADK"/>
    <property type="match status" value="1"/>
</dbReference>
<dbReference type="PANTHER" id="PTHR23339">
    <property type="entry name" value="TYROSINE SPECIFIC PROTEIN PHOSPHATASE AND DUAL SPECIFICITY PROTEIN PHOSPHATASE"/>
    <property type="match status" value="1"/>
</dbReference>
<keyword evidence="2" id="KW-0812">Transmembrane</keyword>
<evidence type="ECO:0000313" key="5">
    <source>
        <dbReference type="EMBL" id="MFC6882047.1"/>
    </source>
</evidence>
<dbReference type="PROSITE" id="PS50054">
    <property type="entry name" value="TYR_PHOSPHATASE_DUAL"/>
    <property type="match status" value="1"/>
</dbReference>
<dbReference type="PROSITE" id="PS50056">
    <property type="entry name" value="TYR_PHOSPHATASE_2"/>
    <property type="match status" value="1"/>
</dbReference>
<comment type="caution">
    <text evidence="5">The sequence shown here is derived from an EMBL/GenBank/DDBJ whole genome shotgun (WGS) entry which is preliminary data.</text>
</comment>
<dbReference type="EMBL" id="JBHSXS010000011">
    <property type="protein sequence ID" value="MFC6882047.1"/>
    <property type="molecule type" value="Genomic_DNA"/>
</dbReference>
<organism evidence="5 6">
    <name type="scientific">Actinomadura yumaensis</name>
    <dbReference type="NCBI Taxonomy" id="111807"/>
    <lineage>
        <taxon>Bacteria</taxon>
        <taxon>Bacillati</taxon>
        <taxon>Actinomycetota</taxon>
        <taxon>Actinomycetes</taxon>
        <taxon>Streptosporangiales</taxon>
        <taxon>Thermomonosporaceae</taxon>
        <taxon>Actinomadura</taxon>
    </lineage>
</organism>
<accession>A0ABW2CJW0</accession>
<dbReference type="SUPFAM" id="SSF52799">
    <property type="entry name" value="(Phosphotyrosine protein) phosphatases II"/>
    <property type="match status" value="1"/>
</dbReference>
<feature type="transmembrane region" description="Helical" evidence="2">
    <location>
        <begin position="12"/>
        <end position="36"/>
    </location>
</feature>
<dbReference type="SMART" id="SM01301">
    <property type="entry name" value="PTPlike_phytase"/>
    <property type="match status" value="1"/>
</dbReference>
<proteinExistence type="predicted"/>
<keyword evidence="6" id="KW-1185">Reference proteome</keyword>
<keyword evidence="1" id="KW-0378">Hydrolase</keyword>
<dbReference type="InterPro" id="IPR050561">
    <property type="entry name" value="PTP"/>
</dbReference>
<name>A0ABW2CJW0_9ACTN</name>
<keyword evidence="2" id="KW-1133">Transmembrane helix</keyword>
<feature type="domain" description="Tyrosine-protein phosphatase" evidence="3">
    <location>
        <begin position="59"/>
        <end position="202"/>
    </location>
</feature>
<evidence type="ECO:0000259" key="3">
    <source>
        <dbReference type="PROSITE" id="PS50054"/>
    </source>
</evidence>
<dbReference type="PROSITE" id="PS00383">
    <property type="entry name" value="TYR_PHOSPHATASE_1"/>
    <property type="match status" value="1"/>
</dbReference>
<dbReference type="Gene3D" id="3.90.190.10">
    <property type="entry name" value="Protein tyrosine phosphatase superfamily"/>
    <property type="match status" value="1"/>
</dbReference>
<protein>
    <submittedName>
        <fullName evidence="5">Dual specificity protein phosphatase family protein</fullName>
    </submittedName>
</protein>
<dbReference type="InterPro" id="IPR029021">
    <property type="entry name" value="Prot-tyrosine_phosphatase-like"/>
</dbReference>
<dbReference type="InterPro" id="IPR016130">
    <property type="entry name" value="Tyr_Pase_AS"/>
</dbReference>
<reference evidence="6" key="1">
    <citation type="journal article" date="2019" name="Int. J. Syst. Evol. Microbiol.">
        <title>The Global Catalogue of Microorganisms (GCM) 10K type strain sequencing project: providing services to taxonomists for standard genome sequencing and annotation.</title>
        <authorList>
            <consortium name="The Broad Institute Genomics Platform"/>
            <consortium name="The Broad Institute Genome Sequencing Center for Infectious Disease"/>
            <person name="Wu L."/>
            <person name="Ma J."/>
        </authorList>
    </citation>
    <scope>NUCLEOTIDE SEQUENCE [LARGE SCALE GENOMIC DNA]</scope>
    <source>
        <strain evidence="6">JCM 3369</strain>
    </source>
</reference>
<gene>
    <name evidence="5" type="ORF">ACFQKB_20005</name>
</gene>
<keyword evidence="2" id="KW-0472">Membrane</keyword>
<feature type="domain" description="Tyrosine specific protein phosphatases" evidence="4">
    <location>
        <begin position="129"/>
        <end position="201"/>
    </location>
</feature>
<evidence type="ECO:0000259" key="4">
    <source>
        <dbReference type="PROSITE" id="PS50056"/>
    </source>
</evidence>
<dbReference type="InterPro" id="IPR020422">
    <property type="entry name" value="TYR_PHOSPHATASE_DUAL_dom"/>
</dbReference>
<evidence type="ECO:0000256" key="2">
    <source>
        <dbReference type="SAM" id="Phobius"/>
    </source>
</evidence>
<dbReference type="InterPro" id="IPR000387">
    <property type="entry name" value="Tyr_Pase_dom"/>
</dbReference>
<dbReference type="Proteomes" id="UP001596380">
    <property type="component" value="Unassembled WGS sequence"/>
</dbReference>
<dbReference type="InterPro" id="IPR055214">
    <property type="entry name" value="PTP-NADK"/>
</dbReference>
<evidence type="ECO:0000313" key="6">
    <source>
        <dbReference type="Proteomes" id="UP001596380"/>
    </source>
</evidence>
<sequence>MRWVRGRRRTLGVTLLAGAAGYALSWMVVSLAILLMSESARASERIEGPPPVSLPGVKNFAYVDGRLWRGAAPTAEGYRGLARRGVRTVVDLRAEDLPASSLALPGRAGLAAVRIPMRDGQAPSAEQVQRFMDAVRRARGPVFVHCGAGVGRTGTMAAAYLVRTGQADAATATARSLAIGPPTLEQVSFMRGLDGRRAARPPAAVVALSRIADSPRRSWARLHW</sequence>
<evidence type="ECO:0000256" key="1">
    <source>
        <dbReference type="ARBA" id="ARBA00022801"/>
    </source>
</evidence>